<feature type="compositionally biased region" description="Basic and acidic residues" evidence="2">
    <location>
        <begin position="503"/>
        <end position="519"/>
    </location>
</feature>
<feature type="compositionally biased region" description="Basic residues" evidence="2">
    <location>
        <begin position="442"/>
        <end position="455"/>
    </location>
</feature>
<dbReference type="InterPro" id="IPR021109">
    <property type="entry name" value="Peptidase_aspartic_dom_sf"/>
</dbReference>
<feature type="compositionally biased region" description="Low complexity" evidence="2">
    <location>
        <begin position="346"/>
        <end position="360"/>
    </location>
</feature>
<evidence type="ECO:0000256" key="2">
    <source>
        <dbReference type="SAM" id="MobiDB-lite"/>
    </source>
</evidence>
<keyword evidence="4" id="KW-1185">Reference proteome</keyword>
<proteinExistence type="predicted"/>
<dbReference type="Proteomes" id="UP000789759">
    <property type="component" value="Unassembled WGS sequence"/>
</dbReference>
<feature type="region of interest" description="Disordered" evidence="2">
    <location>
        <begin position="342"/>
        <end position="364"/>
    </location>
</feature>
<feature type="region of interest" description="Disordered" evidence="2">
    <location>
        <begin position="442"/>
        <end position="539"/>
    </location>
</feature>
<dbReference type="AlphaFoldDB" id="A0A9N9J2Q7"/>
<gene>
    <name evidence="3" type="ORF">CPELLU_LOCUS15423</name>
</gene>
<dbReference type="EMBL" id="CAJVQA010020291">
    <property type="protein sequence ID" value="CAG8762903.1"/>
    <property type="molecule type" value="Genomic_DNA"/>
</dbReference>
<comment type="caution">
    <text evidence="3">The sequence shown here is derived from an EMBL/GenBank/DDBJ whole genome shotgun (WGS) entry which is preliminary data.</text>
</comment>
<accession>A0A9N9J2Q7</accession>
<dbReference type="OrthoDB" id="10688409at2759"/>
<organism evidence="3 4">
    <name type="scientific">Cetraspora pellucida</name>
    <dbReference type="NCBI Taxonomy" id="1433469"/>
    <lineage>
        <taxon>Eukaryota</taxon>
        <taxon>Fungi</taxon>
        <taxon>Fungi incertae sedis</taxon>
        <taxon>Mucoromycota</taxon>
        <taxon>Glomeromycotina</taxon>
        <taxon>Glomeromycetes</taxon>
        <taxon>Diversisporales</taxon>
        <taxon>Gigasporaceae</taxon>
        <taxon>Cetraspora</taxon>
    </lineage>
</organism>
<feature type="non-terminal residue" evidence="3">
    <location>
        <position position="881"/>
    </location>
</feature>
<keyword evidence="1" id="KW-0175">Coiled coil</keyword>
<protein>
    <submittedName>
        <fullName evidence="3">32_t:CDS:1</fullName>
    </submittedName>
</protein>
<evidence type="ECO:0000313" key="3">
    <source>
        <dbReference type="EMBL" id="CAG8762903.1"/>
    </source>
</evidence>
<dbReference type="SUPFAM" id="SSF50630">
    <property type="entry name" value="Acid proteases"/>
    <property type="match status" value="1"/>
</dbReference>
<feature type="coiled-coil region" evidence="1">
    <location>
        <begin position="93"/>
        <end position="141"/>
    </location>
</feature>
<feature type="compositionally biased region" description="Low complexity" evidence="2">
    <location>
        <begin position="459"/>
        <end position="472"/>
    </location>
</feature>
<dbReference type="Gene3D" id="2.40.70.10">
    <property type="entry name" value="Acid Proteases"/>
    <property type="match status" value="1"/>
</dbReference>
<evidence type="ECO:0000256" key="1">
    <source>
        <dbReference type="SAM" id="Coils"/>
    </source>
</evidence>
<sequence>ISNLKEQLEKMLQNSINQENYINYLEKRLAIFQNEIDKLNEKILDLIQRKINNIRQYFQSPATIAPTINGIVNYLNIISDAGNRFKRLVLQIYSQANARAINAENQVANLQTQLITLQTQLANSQTQFADLQTQLTTLQNDYDLLHQAYEPHRTQHNIFKSRELNGRITIPLAQGRTAAQLGANLRHGTVGQAGNIVIPAHTVFNEDWSFANGRPTDRIVNLPNVNSGSDPVGRFYSKLHKLARLAGIDEQQIRLQFIRGISPDNQLEIRHIRINRPISELLTELEEIEKYKTEQLSGAYLYSGSDKSYRKDNNPSGQGMTKTEIENLIKSMMSSIQEMKTQHFVPSQPISSQPSQSYYRPQPPGTSQIIQDMNMSRFIQWLTGEIPEFVPVLKPDLPPKPPIKKVLQSNNLQSLEVTDNDPIKDMRKQLENLQINLTKINKAMKKNSSKPKSSHKSSSDSSDSENSTISSENELKTNTLARLYNESESDSSRTSESSNSESDELKKHKNARPEPERSLRSNKTSSKKGSKNRPEGSLLRNTKSLKIPIDNISLNAFFAILRSIVDSFTRTQPKEVSINGYNMINAEFIALKDPQTNILPKTAPEEMQPEAEISWPNPIEINFIRKIISNDVATITCQIISPSGKNIQVPGALIDSGANCSFKSKGLAKLLGMNIDKNKKPSVKWCNNSLESIGTCYNVLITFGNRNNSCTITEDFSVMDDDKPWILLGTPLLDRAGWEPIVKHEFKLIHKGKVITIPLSVYKSQREIFKPEINLTFHKHNESKTQSSASSVQVSTNSTKCQISDSSSSQSSNNNILLEKWHASAGFSPDFSLSSEDDLLQSKSLDDESEISQRLKAQLSQDFISSLNHNPDLNSAIKKNN</sequence>
<reference evidence="3" key="1">
    <citation type="submission" date="2021-06" db="EMBL/GenBank/DDBJ databases">
        <authorList>
            <person name="Kallberg Y."/>
            <person name="Tangrot J."/>
            <person name="Rosling A."/>
        </authorList>
    </citation>
    <scope>NUCLEOTIDE SEQUENCE</scope>
    <source>
        <strain evidence="3">FL966</strain>
    </source>
</reference>
<feature type="coiled-coil region" evidence="1">
    <location>
        <begin position="22"/>
        <end position="49"/>
    </location>
</feature>
<name>A0A9N9J2Q7_9GLOM</name>
<evidence type="ECO:0000313" key="4">
    <source>
        <dbReference type="Proteomes" id="UP000789759"/>
    </source>
</evidence>
<dbReference type="CDD" id="cd00303">
    <property type="entry name" value="retropepsin_like"/>
    <property type="match status" value="1"/>
</dbReference>
<dbReference type="Gene3D" id="1.20.5.340">
    <property type="match status" value="1"/>
</dbReference>